<protein>
    <submittedName>
        <fullName evidence="3">LysR family transcriptional regulator</fullName>
    </submittedName>
</protein>
<dbReference type="GO" id="GO:0006351">
    <property type="term" value="P:DNA-templated transcription"/>
    <property type="evidence" value="ECO:0007669"/>
    <property type="project" value="TreeGrafter"/>
</dbReference>
<comment type="similarity">
    <text evidence="1">Belongs to the LysR transcriptional regulatory family.</text>
</comment>
<feature type="non-terminal residue" evidence="3">
    <location>
        <position position="48"/>
    </location>
</feature>
<dbReference type="GO" id="GO:0003700">
    <property type="term" value="F:DNA-binding transcription factor activity"/>
    <property type="evidence" value="ECO:0007669"/>
    <property type="project" value="InterPro"/>
</dbReference>
<reference evidence="3 4" key="1">
    <citation type="journal article" date="2018" name="Nat. Biotechnol.">
        <title>A standardized bacterial taxonomy based on genome phylogeny substantially revises the tree of life.</title>
        <authorList>
            <person name="Parks D.H."/>
            <person name="Chuvochina M."/>
            <person name="Waite D.W."/>
            <person name="Rinke C."/>
            <person name="Skarshewski A."/>
            <person name="Chaumeil P.A."/>
            <person name="Hugenholtz P."/>
        </authorList>
    </citation>
    <scope>NUCLEOTIDE SEQUENCE [LARGE SCALE GENOMIC DNA]</scope>
    <source>
        <strain evidence="3">UBA8707</strain>
    </source>
</reference>
<accession>A0A358HUN8</accession>
<organism evidence="3 4">
    <name type="scientific">Thalassospira lucentensis</name>
    <dbReference type="NCBI Taxonomy" id="168935"/>
    <lineage>
        <taxon>Bacteria</taxon>
        <taxon>Pseudomonadati</taxon>
        <taxon>Pseudomonadota</taxon>
        <taxon>Alphaproteobacteria</taxon>
        <taxon>Rhodospirillales</taxon>
        <taxon>Thalassospiraceae</taxon>
        <taxon>Thalassospira</taxon>
    </lineage>
</organism>
<dbReference type="InterPro" id="IPR036390">
    <property type="entry name" value="WH_DNA-bd_sf"/>
</dbReference>
<dbReference type="InterPro" id="IPR058163">
    <property type="entry name" value="LysR-type_TF_proteobact-type"/>
</dbReference>
<evidence type="ECO:0000313" key="4">
    <source>
        <dbReference type="Proteomes" id="UP000264753"/>
    </source>
</evidence>
<dbReference type="Pfam" id="PF00126">
    <property type="entry name" value="HTH_1"/>
    <property type="match status" value="1"/>
</dbReference>
<sequence>MAAYPPLNSLRAFEASIRLNSFSLAAEELNVTPGAVGQQIKKLEDWLG</sequence>
<dbReference type="PANTHER" id="PTHR30537:SF74">
    <property type="entry name" value="HTH-TYPE TRANSCRIPTIONAL REGULATOR TRPI"/>
    <property type="match status" value="1"/>
</dbReference>
<dbReference type="EMBL" id="DOOG01000102">
    <property type="protein sequence ID" value="HBU98702.1"/>
    <property type="molecule type" value="Genomic_DNA"/>
</dbReference>
<dbReference type="GO" id="GO:0043565">
    <property type="term" value="F:sequence-specific DNA binding"/>
    <property type="evidence" value="ECO:0007669"/>
    <property type="project" value="TreeGrafter"/>
</dbReference>
<dbReference type="RefSeq" id="WP_423837209.1">
    <property type="nucleotide sequence ID" value="NZ_DOOG01000102.1"/>
</dbReference>
<dbReference type="SUPFAM" id="SSF46785">
    <property type="entry name" value="Winged helix' DNA-binding domain"/>
    <property type="match status" value="1"/>
</dbReference>
<dbReference type="AlphaFoldDB" id="A0A358HUN8"/>
<feature type="domain" description="HTH lysR-type" evidence="2">
    <location>
        <begin position="5"/>
        <end position="48"/>
    </location>
</feature>
<evidence type="ECO:0000259" key="2">
    <source>
        <dbReference type="PROSITE" id="PS50931"/>
    </source>
</evidence>
<gene>
    <name evidence="3" type="ORF">DEF21_12460</name>
</gene>
<evidence type="ECO:0000256" key="1">
    <source>
        <dbReference type="ARBA" id="ARBA00009437"/>
    </source>
</evidence>
<evidence type="ECO:0000313" key="3">
    <source>
        <dbReference type="EMBL" id="HBU98702.1"/>
    </source>
</evidence>
<comment type="caution">
    <text evidence="3">The sequence shown here is derived from an EMBL/GenBank/DDBJ whole genome shotgun (WGS) entry which is preliminary data.</text>
</comment>
<dbReference type="Proteomes" id="UP000264753">
    <property type="component" value="Unassembled WGS sequence"/>
</dbReference>
<dbReference type="PANTHER" id="PTHR30537">
    <property type="entry name" value="HTH-TYPE TRANSCRIPTIONAL REGULATOR"/>
    <property type="match status" value="1"/>
</dbReference>
<dbReference type="PROSITE" id="PS50931">
    <property type="entry name" value="HTH_LYSR"/>
    <property type="match status" value="1"/>
</dbReference>
<name>A0A358HUN8_9PROT</name>
<dbReference type="Gene3D" id="1.10.10.10">
    <property type="entry name" value="Winged helix-like DNA-binding domain superfamily/Winged helix DNA-binding domain"/>
    <property type="match status" value="1"/>
</dbReference>
<proteinExistence type="inferred from homology"/>
<dbReference type="InterPro" id="IPR036388">
    <property type="entry name" value="WH-like_DNA-bd_sf"/>
</dbReference>
<dbReference type="InterPro" id="IPR000847">
    <property type="entry name" value="LysR_HTH_N"/>
</dbReference>